<organism evidence="10 11">
    <name type="scientific">Amphibalanus amphitrite</name>
    <name type="common">Striped barnacle</name>
    <name type="synonym">Balanus amphitrite</name>
    <dbReference type="NCBI Taxonomy" id="1232801"/>
    <lineage>
        <taxon>Eukaryota</taxon>
        <taxon>Metazoa</taxon>
        <taxon>Ecdysozoa</taxon>
        <taxon>Arthropoda</taxon>
        <taxon>Crustacea</taxon>
        <taxon>Multicrustacea</taxon>
        <taxon>Cirripedia</taxon>
        <taxon>Thoracica</taxon>
        <taxon>Thoracicalcarea</taxon>
        <taxon>Balanomorpha</taxon>
        <taxon>Balanoidea</taxon>
        <taxon>Balanidae</taxon>
        <taxon>Amphibalaninae</taxon>
        <taxon>Amphibalanus</taxon>
    </lineage>
</organism>
<feature type="region of interest" description="Disordered" evidence="8">
    <location>
        <begin position="696"/>
        <end position="758"/>
    </location>
</feature>
<feature type="domain" description="Ig-like" evidence="9">
    <location>
        <begin position="1989"/>
        <end position="2077"/>
    </location>
</feature>
<feature type="compositionally biased region" description="Pro residues" evidence="8">
    <location>
        <begin position="1458"/>
        <end position="1470"/>
    </location>
</feature>
<dbReference type="InterPro" id="IPR003598">
    <property type="entry name" value="Ig_sub2"/>
</dbReference>
<dbReference type="InterPro" id="IPR013783">
    <property type="entry name" value="Ig-like_fold"/>
</dbReference>
<dbReference type="GO" id="GO:0030017">
    <property type="term" value="C:sarcomere"/>
    <property type="evidence" value="ECO:0007669"/>
    <property type="project" value="UniProtKB-SubCell"/>
</dbReference>
<dbReference type="SMART" id="SM00150">
    <property type="entry name" value="SPEC"/>
    <property type="match status" value="6"/>
</dbReference>
<evidence type="ECO:0000259" key="9">
    <source>
        <dbReference type="PROSITE" id="PS50835"/>
    </source>
</evidence>
<comment type="subcellular location">
    <subcellularLocation>
        <location evidence="1">Cytoplasm</location>
        <location evidence="1">Myofibril</location>
        <location evidence="1">Sarcomere</location>
    </subcellularLocation>
</comment>
<feature type="region of interest" description="Disordered" evidence="8">
    <location>
        <begin position="1"/>
        <end position="20"/>
    </location>
</feature>
<dbReference type="InterPro" id="IPR002017">
    <property type="entry name" value="Spectrin_repeat"/>
</dbReference>
<dbReference type="InterPro" id="IPR007110">
    <property type="entry name" value="Ig-like_dom"/>
</dbReference>
<feature type="compositionally biased region" description="Low complexity" evidence="8">
    <location>
        <begin position="1382"/>
        <end position="1401"/>
    </location>
</feature>
<feature type="domain" description="Ig-like" evidence="9">
    <location>
        <begin position="1470"/>
        <end position="1560"/>
    </location>
</feature>
<dbReference type="Pfam" id="PF00435">
    <property type="entry name" value="Spectrin"/>
    <property type="match status" value="1"/>
</dbReference>
<dbReference type="InterPro" id="IPR003599">
    <property type="entry name" value="Ig_sub"/>
</dbReference>
<dbReference type="Pfam" id="PF07679">
    <property type="entry name" value="I-set"/>
    <property type="match status" value="8"/>
</dbReference>
<feature type="domain" description="Ig-like" evidence="9">
    <location>
        <begin position="1570"/>
        <end position="1658"/>
    </location>
</feature>
<evidence type="ECO:0000256" key="2">
    <source>
        <dbReference type="ARBA" id="ARBA00006692"/>
    </source>
</evidence>
<evidence type="ECO:0000256" key="6">
    <source>
        <dbReference type="ARBA" id="ARBA00023319"/>
    </source>
</evidence>
<feature type="domain" description="Ig-like" evidence="9">
    <location>
        <begin position="1668"/>
        <end position="1756"/>
    </location>
</feature>
<evidence type="ECO:0000313" key="11">
    <source>
        <dbReference type="Proteomes" id="UP000440578"/>
    </source>
</evidence>
<evidence type="ECO:0000256" key="8">
    <source>
        <dbReference type="SAM" id="MobiDB-lite"/>
    </source>
</evidence>
<evidence type="ECO:0000313" key="10">
    <source>
        <dbReference type="EMBL" id="KAF0303153.1"/>
    </source>
</evidence>
<dbReference type="InterPro" id="IPR018159">
    <property type="entry name" value="Spectrin/alpha-actinin"/>
</dbReference>
<evidence type="ECO:0000256" key="5">
    <source>
        <dbReference type="ARBA" id="ARBA00023157"/>
    </source>
</evidence>
<proteinExistence type="inferred from homology"/>
<dbReference type="PANTHER" id="PTHR47633">
    <property type="entry name" value="IMMUNOGLOBULIN"/>
    <property type="match status" value="1"/>
</dbReference>
<feature type="region of interest" description="Disordered" evidence="8">
    <location>
        <begin position="2122"/>
        <end position="2152"/>
    </location>
</feature>
<dbReference type="SMART" id="SM00409">
    <property type="entry name" value="IG"/>
    <property type="match status" value="7"/>
</dbReference>
<dbReference type="PROSITE" id="PS50835">
    <property type="entry name" value="IG_LIKE"/>
    <property type="match status" value="8"/>
</dbReference>
<name>A0A6A4WB17_AMPAM</name>
<keyword evidence="5" id="KW-1015">Disulfide bond</keyword>
<dbReference type="FunFam" id="2.60.40.10:FF:000345">
    <property type="entry name" value="Muscle M-line assembly protein unc-89"/>
    <property type="match status" value="1"/>
</dbReference>
<dbReference type="FunFam" id="2.60.40.10:FF:000425">
    <property type="entry name" value="Myosin light chain kinase"/>
    <property type="match status" value="4"/>
</dbReference>
<keyword evidence="6" id="KW-0393">Immunoglobulin domain</keyword>
<evidence type="ECO:0000256" key="1">
    <source>
        <dbReference type="ARBA" id="ARBA00004204"/>
    </source>
</evidence>
<dbReference type="Pfam" id="PF25101">
    <property type="entry name" value="Spectrin_7"/>
    <property type="match status" value="1"/>
</dbReference>
<feature type="compositionally biased region" description="Basic and acidic residues" evidence="8">
    <location>
        <begin position="2133"/>
        <end position="2145"/>
    </location>
</feature>
<feature type="region of interest" description="Disordered" evidence="8">
    <location>
        <begin position="1430"/>
        <end position="1470"/>
    </location>
</feature>
<feature type="domain" description="Ig-like" evidence="9">
    <location>
        <begin position="1883"/>
        <end position="1971"/>
    </location>
</feature>
<dbReference type="EMBL" id="VIIS01000970">
    <property type="protein sequence ID" value="KAF0303153.1"/>
    <property type="molecule type" value="Genomic_DNA"/>
</dbReference>
<feature type="coiled-coil region" evidence="7">
    <location>
        <begin position="1077"/>
        <end position="1149"/>
    </location>
</feature>
<feature type="compositionally biased region" description="Low complexity" evidence="8">
    <location>
        <begin position="1443"/>
        <end position="1452"/>
    </location>
</feature>
<evidence type="ECO:0000256" key="4">
    <source>
        <dbReference type="ARBA" id="ARBA00022737"/>
    </source>
</evidence>
<dbReference type="Proteomes" id="UP000440578">
    <property type="component" value="Unassembled WGS sequence"/>
</dbReference>
<accession>A0A6A4WB17</accession>
<dbReference type="SUPFAM" id="SSF46966">
    <property type="entry name" value="Spectrin repeat"/>
    <property type="match status" value="4"/>
</dbReference>
<dbReference type="Gene3D" id="2.60.40.10">
    <property type="entry name" value="Immunoglobulins"/>
    <property type="match status" value="8"/>
</dbReference>
<comment type="similarity">
    <text evidence="2">Belongs to the protein kinase superfamily. CAMK Ser/Thr protein kinase family.</text>
</comment>
<keyword evidence="3" id="KW-0963">Cytoplasm</keyword>
<comment type="caution">
    <text evidence="10">The sequence shown here is derived from an EMBL/GenBank/DDBJ whole genome shotgun (WGS) entry which is preliminary data.</text>
</comment>
<evidence type="ECO:0000256" key="3">
    <source>
        <dbReference type="ARBA" id="ARBA00022490"/>
    </source>
</evidence>
<protein>
    <submittedName>
        <fullName evidence="10">Titin</fullName>
    </submittedName>
</protein>
<keyword evidence="7" id="KW-0175">Coiled coil</keyword>
<feature type="domain" description="Ig-like" evidence="9">
    <location>
        <begin position="1779"/>
        <end position="1867"/>
    </location>
</feature>
<reference evidence="10 11" key="1">
    <citation type="submission" date="2019-07" db="EMBL/GenBank/DDBJ databases">
        <title>Draft genome assembly of a fouling barnacle, Amphibalanus amphitrite (Darwin, 1854): The first reference genome for Thecostraca.</title>
        <authorList>
            <person name="Kim W."/>
        </authorList>
    </citation>
    <scope>NUCLEOTIDE SEQUENCE [LARGE SCALE GENOMIC DNA]</scope>
    <source>
        <strain evidence="10">SNU_AA5</strain>
        <tissue evidence="10">Soma without cirri and trophi</tissue>
    </source>
</reference>
<sequence length="2358" mass="258886">MATEAEQAPLGRRLESVGPEQRVPTTLSTIAVQSGATRIVIALLQSREWVELKVLEMSPELTHLGHSLEEAQLLQKQHDEVLQKLASKQSPVEELLNQADQLIASQKPKAEVYSAMAESLGLAWRDLNGQLESRRQLLQHSVAFHSRARNFSDSMDLAERVFSDVRIPSDSEEAQAAIKQLTDEGNQLLEQLRQLALRGTIDSRPNQIRTTVQTACSQVERWLEELHDRRRCLEVLFNNRRTILDQCRALCQLYTDLGGVQKRAELVRRQLAAGCQLGASAHAADLLLHEHSKVELEAKALQDRALALLRSAEALVRADTYARHEPATRAYAVLEICSQLMELAERRRGLLTGAAQFFDQAHKACGQLDRMEEALRAAPAAERALVHAQTAESLRSAGEPAVRLGNQLLDLAGRGADGTEGVSECLETLQRRLEALEQLCTAHKEESLRQTQLYNDFLEKYNTLFGWMVGEAETFLRTHTDPGQALEPAITFSQLHQHMQHDVEARGRDMEALLDSVPALSEQLGAERAADLQRKAEDMRAQWNSIYRIISSRQELLRPYGQFHQRAEQLQRTLDELRAALDGRPLTEDDIGLVETRWPGMQQQYHQLADAGKAFVDMAQNCKDPYLDARRACLCVESILEHLRADQLKVTETYERVQLSMSTARQLQRDWETCARDSKQTLESASHLLGELFPVLRDPPRPARERGSQCQQAAQDRVPQLERLRQELEQRARSAEKLRDADTGGEADRLAQQLSRQRDHVTTVTTEYQMTLQMMQTYFKNVAELDSGIEKQRSAYQSGPLPSAPADCQKRLQELESSRRAFQELFRFAGGELERLEERVHQMEPPAAAAQDIRELRSALDTQTTKCEQTWSSSREQLKRQAASSAFNSELGAINGQLAELSSQLDTMRGQYGETRREAEQTSRAFRNFEDTISNTGSQIQSFVSTAEGFLGESPEPERVHLELETVQNKWSSFHRQVGDNRKLIDLSIQYFKLVEESEDWYKEGGKLLVDIARKTTQIRSPEEAQRLRTEINLFLSPGEQRQEERLRTISVMAEQLYGTPQPERVQTVTQQHRDMVDSLTTVRHELQRLVEKLEQADSEREQLRRHNDQLAVDMRAAQQEADAARAAASAAEEARRAAEAAALALQEMPRPITPLVVPKVDVCTETLTEVTKVTVDRYTQGVPVGTADAATQQAAVHTADAGTQQAAVGTADAATQEIPATSDAATQEMAVGTADASTQRATAATADACTQQIAVGTSDAATQEIPVGTSDAATQKVSLGTDAATQKVSFGTDVSTQNVALVADVSTQKVSAGTDASTQDLPVSTSDAATQKVSSGTDAATQKITMGTDASTQNVTVGTDASTQNTTVGTDVSTQKITMGTDASTQDSTSAADAATQNETAATDAATQKVTLAADASTQESGVSVVDAGTEPCLTDPPPEVPAAEEPVTAARRPRSAQPPPAPAAPLVPPVFTAPLTDRTVPEGERHVLQTRVSGEPAPTVTWHKDGRPCGANSEYELSRTADGLCSLLIEETLVEDSAVFTCRAENAAGVAETSGRLTVRELERGQSPAFSRPLRDLRVEPGRPLVLHATVSGSPTPQVSWLHNGASVDADRRYLTTVNNGQCTLRAEAAEPRDQGVFVCRAANALGFDQTSATVRIQTRVPYEKPQFCSPLSNVMARTGQKLRLECEVTGLPHPELSWLHNGRPVQEGRDTRVTFDGRRATLTIPEAFPKDAGTYVIVAKNEAGEASCQCHVSVKGRLPTETSDSEFASDAEPVKPCVEVQLRDLTVERGQRAQLDCVITGQPEPEVIWYHGELPVKESRDYQLLFHGDRCTLVINSALSEDAGPYSVVAINSAGEASSRCALNVLAPRTPTPEEVTEEPKFTRLLTDASAREGEQEVLEAEVTGTPAPTVTWLKDGREIRSTESVKLSLDGGRARLEIGSCLPQHAGNYICVASNRAGEARCFAHVTVRARPQPVQFRAPPPMQPPVFVQIFKDQHVAEGDDVLYQCIIDGKPKPTVQWLFDDGPLPSEKFSVSSEGQHHVLRIRSAELDHCGRVKCIAENDIGKATCVAQLSVEEPVSDLPPPTVSQMIALSGGATNSQTAKSFTMKKTLHTEVHEQTQVINGGRRPKPAEEQDQERSQEVHSSIAVPPEEPLHRTTYEEVHRGEVAERVEKKVPAKPPRFLTPLQGQMVRQGETARLEGAYTGSPAPEVQWLRDGAPLPADAAPRLVTSHEPGRVTLTVDDVTEADAGRYTCTMKNAAGTATSTADLVVKKTVFPPVFDHRLKAQVAQPGQRVFLEATVSGTPNPQVVWSRDGAPLHPERHRVKEEGSRHILVIETGQWGRGRESVVSPQQG</sequence>
<feature type="compositionally biased region" description="Basic and acidic residues" evidence="8">
    <location>
        <begin position="698"/>
        <end position="707"/>
    </location>
</feature>
<feature type="region of interest" description="Disordered" evidence="8">
    <location>
        <begin position="1310"/>
        <end position="1340"/>
    </location>
</feature>
<dbReference type="InterPro" id="IPR036179">
    <property type="entry name" value="Ig-like_dom_sf"/>
</dbReference>
<dbReference type="SUPFAM" id="SSF48726">
    <property type="entry name" value="Immunoglobulin"/>
    <property type="match status" value="8"/>
</dbReference>
<dbReference type="CDD" id="cd00176">
    <property type="entry name" value="SPEC"/>
    <property type="match status" value="1"/>
</dbReference>
<dbReference type="Gene3D" id="1.20.58.60">
    <property type="match status" value="4"/>
</dbReference>
<evidence type="ECO:0000256" key="7">
    <source>
        <dbReference type="SAM" id="Coils"/>
    </source>
</evidence>
<dbReference type="SMART" id="SM00408">
    <property type="entry name" value="IGc2"/>
    <property type="match status" value="7"/>
</dbReference>
<dbReference type="FunFam" id="2.60.40.10:FF:000080">
    <property type="entry name" value="Myosin light chain kinase, smooth muscle"/>
    <property type="match status" value="2"/>
</dbReference>
<feature type="domain" description="Ig-like" evidence="9">
    <location>
        <begin position="2184"/>
        <end position="2274"/>
    </location>
</feature>
<feature type="compositionally biased region" description="Basic and acidic residues" evidence="8">
    <location>
        <begin position="719"/>
        <end position="749"/>
    </location>
</feature>
<dbReference type="InterPro" id="IPR013098">
    <property type="entry name" value="Ig_I-set"/>
</dbReference>
<gene>
    <name evidence="10" type="primary">CCDC141</name>
    <name evidence="10" type="ORF">FJT64_024865</name>
</gene>
<dbReference type="InterPro" id="IPR058157">
    <property type="entry name" value="Spectrin_met"/>
</dbReference>
<keyword evidence="11" id="KW-1185">Reference proteome</keyword>
<feature type="coiled-coil region" evidence="7">
    <location>
        <begin position="171"/>
        <end position="198"/>
    </location>
</feature>
<keyword evidence="4" id="KW-0677">Repeat</keyword>
<feature type="domain" description="Ig-like" evidence="9">
    <location>
        <begin position="2281"/>
        <end position="2358"/>
    </location>
</feature>
<dbReference type="OrthoDB" id="6351407at2759"/>
<feature type="region of interest" description="Disordered" evidence="8">
    <location>
        <begin position="1379"/>
        <end position="1401"/>
    </location>
</feature>